<proteinExistence type="predicted"/>
<dbReference type="Proteomes" id="UP000186524">
    <property type="component" value="Unassembled WGS sequence"/>
</dbReference>
<evidence type="ECO:0000256" key="1">
    <source>
        <dbReference type="SAM" id="MobiDB-lite"/>
    </source>
</evidence>
<evidence type="ECO:0000313" key="2">
    <source>
        <dbReference type="EMBL" id="OKL36546.1"/>
    </source>
</evidence>
<comment type="caution">
    <text evidence="2">The sequence shown here is derived from an EMBL/GenBank/DDBJ whole genome shotgun (WGS) entry which is preliminary data.</text>
</comment>
<dbReference type="EMBL" id="MRWQ01000006">
    <property type="protein sequence ID" value="OKL36546.1"/>
    <property type="molecule type" value="Genomic_DNA"/>
</dbReference>
<name>A0A1Q5P2U2_9BACI</name>
<keyword evidence="3" id="KW-1185">Reference proteome</keyword>
<organism evidence="2 3">
    <name type="scientific">Domibacillus mangrovi</name>
    <dbReference type="NCBI Taxonomy" id="1714354"/>
    <lineage>
        <taxon>Bacteria</taxon>
        <taxon>Bacillati</taxon>
        <taxon>Bacillota</taxon>
        <taxon>Bacilli</taxon>
        <taxon>Bacillales</taxon>
        <taxon>Bacillaceae</taxon>
        <taxon>Domibacillus</taxon>
    </lineage>
</organism>
<evidence type="ECO:0000313" key="3">
    <source>
        <dbReference type="Proteomes" id="UP000186524"/>
    </source>
</evidence>
<gene>
    <name evidence="2" type="ORF">BLL40_07330</name>
</gene>
<feature type="compositionally biased region" description="Basic and acidic residues" evidence="1">
    <location>
        <begin position="47"/>
        <end position="60"/>
    </location>
</feature>
<protein>
    <submittedName>
        <fullName evidence="2">Uncharacterized protein</fullName>
    </submittedName>
</protein>
<accession>A0A1Q5P2U2</accession>
<sequence length="60" mass="6928">MNGKIYMIPEVISHHIIKLETAISDGHRDNYNNDWDHDGGFSSGSYDKNHDFDHDLKGRN</sequence>
<feature type="region of interest" description="Disordered" evidence="1">
    <location>
        <begin position="41"/>
        <end position="60"/>
    </location>
</feature>
<dbReference type="AlphaFoldDB" id="A0A1Q5P2U2"/>
<reference evidence="2 3" key="1">
    <citation type="submission" date="2016-12" db="EMBL/GenBank/DDBJ databases">
        <title>Domibacillus sp. SAOS 44 whole genome sequencing.</title>
        <authorList>
            <person name="Verma A."/>
            <person name="Krishnamurthi S."/>
        </authorList>
    </citation>
    <scope>NUCLEOTIDE SEQUENCE [LARGE SCALE GENOMIC DNA]</scope>
    <source>
        <strain evidence="2 3">SAOS 44</strain>
    </source>
</reference>
<dbReference type="RefSeq" id="WP_073711271.1">
    <property type="nucleotide sequence ID" value="NZ_MRWQ01000006.1"/>
</dbReference>